<dbReference type="PANTHER" id="PTHR22754">
    <property type="entry name" value="DISCO-INTERACTING PROTEIN 2 DIP2 -RELATED"/>
    <property type="match status" value="1"/>
</dbReference>
<dbReference type="Gene3D" id="3.40.50.12780">
    <property type="entry name" value="N-terminal domain of ligase-like"/>
    <property type="match status" value="1"/>
</dbReference>
<organism evidence="4 5">
    <name type="scientific">Cystobacter fuscus</name>
    <dbReference type="NCBI Taxonomy" id="43"/>
    <lineage>
        <taxon>Bacteria</taxon>
        <taxon>Pseudomonadati</taxon>
        <taxon>Myxococcota</taxon>
        <taxon>Myxococcia</taxon>
        <taxon>Myxococcales</taxon>
        <taxon>Cystobacterineae</taxon>
        <taxon>Archangiaceae</taxon>
        <taxon>Cystobacter</taxon>
    </lineage>
</organism>
<dbReference type="Gene3D" id="3.30.300.30">
    <property type="match status" value="1"/>
</dbReference>
<dbReference type="SUPFAM" id="SSF56801">
    <property type="entry name" value="Acetyl-CoA synthetase-like"/>
    <property type="match status" value="1"/>
</dbReference>
<comment type="similarity">
    <text evidence="1">Belongs to the ATP-dependent AMP-binding enzyme family.</text>
</comment>
<dbReference type="InterPro" id="IPR042099">
    <property type="entry name" value="ANL_N_sf"/>
</dbReference>
<dbReference type="GO" id="GO:0070566">
    <property type="term" value="F:adenylyltransferase activity"/>
    <property type="evidence" value="ECO:0007669"/>
    <property type="project" value="TreeGrafter"/>
</dbReference>
<proteinExistence type="inferred from homology"/>
<dbReference type="GO" id="GO:0006633">
    <property type="term" value="P:fatty acid biosynthetic process"/>
    <property type="evidence" value="ECO:0007669"/>
    <property type="project" value="TreeGrafter"/>
</dbReference>
<dbReference type="PANTHER" id="PTHR22754:SF32">
    <property type="entry name" value="DISCO-INTERACTING PROTEIN 2"/>
    <property type="match status" value="1"/>
</dbReference>
<name>A0A250JEV4_9BACT</name>
<gene>
    <name evidence="4" type="ORF">CYFUS_007922</name>
</gene>
<dbReference type="GO" id="GO:0005886">
    <property type="term" value="C:plasma membrane"/>
    <property type="evidence" value="ECO:0007669"/>
    <property type="project" value="TreeGrafter"/>
</dbReference>
<dbReference type="GO" id="GO:0071766">
    <property type="term" value="P:Actinobacterium-type cell wall biogenesis"/>
    <property type="evidence" value="ECO:0007669"/>
    <property type="project" value="UniProtKB-ARBA"/>
</dbReference>
<protein>
    <submittedName>
        <fullName evidence="4">Long-chain-fatty-acid--CoA ligase</fullName>
    </submittedName>
</protein>
<dbReference type="RefSeq" id="WP_157758935.1">
    <property type="nucleotide sequence ID" value="NZ_CP022098.1"/>
</dbReference>
<accession>A0A250JEV4</accession>
<feature type="domain" description="AMP-dependent synthetase/ligase" evidence="3">
    <location>
        <begin position="48"/>
        <end position="430"/>
    </location>
</feature>
<dbReference type="PROSITE" id="PS00455">
    <property type="entry name" value="AMP_BINDING"/>
    <property type="match status" value="1"/>
</dbReference>
<dbReference type="Proteomes" id="UP000217257">
    <property type="component" value="Chromosome"/>
</dbReference>
<dbReference type="GO" id="GO:0016874">
    <property type="term" value="F:ligase activity"/>
    <property type="evidence" value="ECO:0007669"/>
    <property type="project" value="UniProtKB-KW"/>
</dbReference>
<reference evidence="4 5" key="1">
    <citation type="submission" date="2017-06" db="EMBL/GenBank/DDBJ databases">
        <title>Sequencing and comparative analysis of myxobacterial genomes.</title>
        <authorList>
            <person name="Rupp O."/>
            <person name="Goesmann A."/>
            <person name="Sogaard-Andersen L."/>
        </authorList>
    </citation>
    <scope>NUCLEOTIDE SEQUENCE [LARGE SCALE GENOMIC DNA]</scope>
    <source>
        <strain evidence="4 5">DSM 52655</strain>
    </source>
</reference>
<dbReference type="Pfam" id="PF00501">
    <property type="entry name" value="AMP-binding"/>
    <property type="match status" value="1"/>
</dbReference>
<dbReference type="InterPro" id="IPR040097">
    <property type="entry name" value="FAAL/FAAC"/>
</dbReference>
<evidence type="ECO:0000313" key="5">
    <source>
        <dbReference type="Proteomes" id="UP000217257"/>
    </source>
</evidence>
<dbReference type="EMBL" id="CP022098">
    <property type="protein sequence ID" value="ATB42444.1"/>
    <property type="molecule type" value="Genomic_DNA"/>
</dbReference>
<dbReference type="InterPro" id="IPR020845">
    <property type="entry name" value="AMP-binding_CS"/>
</dbReference>
<dbReference type="InterPro" id="IPR000873">
    <property type="entry name" value="AMP-dep_synth/lig_dom"/>
</dbReference>
<dbReference type="InterPro" id="IPR045851">
    <property type="entry name" value="AMP-bd_C_sf"/>
</dbReference>
<sequence>MLGLSFALSGAFWMAKEVTVAEAVERLTGADGRIGFSFLSRNGNTEQTRLITFPDLAGQTAARAGALQAMGLKQGERIAIILPENDEFVLTFLGAIRAGIIPVPIYPMHGLGQLDGYLENVRHIVRRSGAAAVVTNAKIKLLLGTVQSQCESVRNVISTEALADAAAPLQPRQVKLDDVAFLQFTSGSTSSPKGVVVTHRNLAANIRCIMEEGFRVTPEDVGVSWLPLFHDMGLIGFLLAPLFYQRPVTFIPPLTFLQRPVTWLESLSKYRATISCAPNFAFALAVKRIPEAQRQGLDLSAWRIAGCGGEPIRPEVLRRFATAFAPQGFRAAALMPMYGMAESSLAIALGKPGAGLLSTPVDHARMSEERIALPSGQPESALDIVACGKPFPGHELAIFDVADETSAFPLPDGHIGEIRIAGPSVMKEYWGDPEATAQVFAGKYLRTGDLGFVLDGDLHVCGRLKEMIILNGRNYFPQDIEHVATTVPGVRKGNLIAFGTHEASGTGEGAERIVLAVEIADPASFDPLAVIRTVQTALGIALHEVVVLQPGQLPKTSSGKLQRTKTRALYESGELHDRRSARETSVTDTLKQVVISQTSYLKAVLFK</sequence>
<dbReference type="AlphaFoldDB" id="A0A250JEV4"/>
<dbReference type="CDD" id="cd05931">
    <property type="entry name" value="FAAL"/>
    <property type="match status" value="1"/>
</dbReference>
<dbReference type="FunFam" id="3.40.50.12780:FF:000013">
    <property type="entry name" value="Long-chain-fatty-acid--AMP ligase FadD32"/>
    <property type="match status" value="1"/>
</dbReference>
<evidence type="ECO:0000256" key="2">
    <source>
        <dbReference type="ARBA" id="ARBA00022598"/>
    </source>
</evidence>
<evidence type="ECO:0000259" key="3">
    <source>
        <dbReference type="Pfam" id="PF00501"/>
    </source>
</evidence>
<keyword evidence="2 4" id="KW-0436">Ligase</keyword>
<dbReference type="KEGG" id="cfus:CYFUS_007922"/>
<evidence type="ECO:0000256" key="1">
    <source>
        <dbReference type="ARBA" id="ARBA00006432"/>
    </source>
</evidence>
<evidence type="ECO:0000313" key="4">
    <source>
        <dbReference type="EMBL" id="ATB42444.1"/>
    </source>
</evidence>